<keyword evidence="1" id="KW-0175">Coiled coil</keyword>
<dbReference type="Gene3D" id="6.10.250.3150">
    <property type="match status" value="1"/>
</dbReference>
<dbReference type="EMBL" id="QPJD01000009">
    <property type="protein sequence ID" value="RCW46520.1"/>
    <property type="molecule type" value="Genomic_DNA"/>
</dbReference>
<dbReference type="RefSeq" id="WP_147275064.1">
    <property type="nucleotide sequence ID" value="NZ_QPJD01000009.1"/>
</dbReference>
<evidence type="ECO:0008006" key="4">
    <source>
        <dbReference type="Google" id="ProtNLM"/>
    </source>
</evidence>
<feature type="coiled-coil region" evidence="1">
    <location>
        <begin position="140"/>
        <end position="184"/>
    </location>
</feature>
<proteinExistence type="predicted"/>
<dbReference type="Proteomes" id="UP000252415">
    <property type="component" value="Unassembled WGS sequence"/>
</dbReference>
<reference evidence="2 3" key="1">
    <citation type="submission" date="2018-07" db="EMBL/GenBank/DDBJ databases">
        <title>Genomic Encyclopedia of Type Strains, Phase III (KMG-III): the genomes of soil and plant-associated and newly described type strains.</title>
        <authorList>
            <person name="Whitman W."/>
        </authorList>
    </citation>
    <scope>NUCLEOTIDE SEQUENCE [LARGE SCALE GENOMIC DNA]</scope>
    <source>
        <strain evidence="2 3">CECT 7506</strain>
    </source>
</reference>
<organism evidence="2 3">
    <name type="scientific">Paenibacillus prosopidis</name>
    <dbReference type="NCBI Taxonomy" id="630520"/>
    <lineage>
        <taxon>Bacteria</taxon>
        <taxon>Bacillati</taxon>
        <taxon>Bacillota</taxon>
        <taxon>Bacilli</taxon>
        <taxon>Bacillales</taxon>
        <taxon>Paenibacillaceae</taxon>
        <taxon>Paenibacillus</taxon>
    </lineage>
</organism>
<sequence length="367" mass="42989">MPLILPAKLIRIVFAATAMLLFAWLLIRLPVLAEPQPALDDRHTLLEKSLSVLEIDKEIVRIQEQKAQLLLAKTDTEKQLKLQEQQISDKQDEAGSILRAYYMGERDFLFTALLSFDSLSDLLQMIDYAEFIFTYDKHTLDTYMEQYKKVQEGYKQLETRQDELTAIEQQLHTQRERVLELEKQLEEQLAGRSDADRLRLLMKELTSFWDSAGMNEVKQYFRELSKAMQKLPSWVQENKQLLEIKGFQYTIRVPENDLNTFLRDQNEIFNHFSFQFTNDKVIAQGKRDDMEIRIAGHYTIENDPKNGILFHVDELLFNGFALPDTTRNALEEEFDLGFYPDLIVSFLKAESVEMRDGELMIKLSLKL</sequence>
<name>A0A368VX84_9BACL</name>
<accession>A0A368VX84</accession>
<comment type="caution">
    <text evidence="2">The sequence shown here is derived from an EMBL/GenBank/DDBJ whole genome shotgun (WGS) entry which is preliminary data.</text>
</comment>
<protein>
    <recommendedName>
        <fullName evidence="4">Peptidoglycan hydrolase CwlO-like protein</fullName>
    </recommendedName>
</protein>
<gene>
    <name evidence="2" type="ORF">DFP97_109165</name>
</gene>
<evidence type="ECO:0000256" key="1">
    <source>
        <dbReference type="SAM" id="Coils"/>
    </source>
</evidence>
<evidence type="ECO:0000313" key="2">
    <source>
        <dbReference type="EMBL" id="RCW46520.1"/>
    </source>
</evidence>
<dbReference type="AlphaFoldDB" id="A0A368VX84"/>
<evidence type="ECO:0000313" key="3">
    <source>
        <dbReference type="Proteomes" id="UP000252415"/>
    </source>
</evidence>
<feature type="coiled-coil region" evidence="1">
    <location>
        <begin position="66"/>
        <end position="93"/>
    </location>
</feature>
<keyword evidence="3" id="KW-1185">Reference proteome</keyword>
<dbReference type="OrthoDB" id="2657928at2"/>